<feature type="non-terminal residue" evidence="2">
    <location>
        <position position="1"/>
    </location>
</feature>
<reference evidence="2 3" key="1">
    <citation type="submission" date="2024-02" db="EMBL/GenBank/DDBJ databases">
        <authorList>
            <person name="Chen Y."/>
            <person name="Shah S."/>
            <person name="Dougan E. K."/>
            <person name="Thang M."/>
            <person name="Chan C."/>
        </authorList>
    </citation>
    <scope>NUCLEOTIDE SEQUENCE [LARGE SCALE GENOMIC DNA]</scope>
</reference>
<protein>
    <submittedName>
        <fullName evidence="2">Glyoxalase</fullName>
    </submittedName>
</protein>
<evidence type="ECO:0000313" key="3">
    <source>
        <dbReference type="Proteomes" id="UP001642464"/>
    </source>
</evidence>
<dbReference type="Gene3D" id="3.10.180.10">
    <property type="entry name" value="2,3-Dihydroxybiphenyl 1,2-Dioxygenase, domain 1"/>
    <property type="match status" value="1"/>
</dbReference>
<keyword evidence="3" id="KW-1185">Reference proteome</keyword>
<gene>
    <name evidence="2" type="ORF">SCF082_LOCUS10273</name>
</gene>
<evidence type="ECO:0000256" key="1">
    <source>
        <dbReference type="SAM" id="MobiDB-lite"/>
    </source>
</evidence>
<feature type="region of interest" description="Disordered" evidence="1">
    <location>
        <begin position="120"/>
        <end position="143"/>
    </location>
</feature>
<comment type="caution">
    <text evidence="2">The sequence shown here is derived from an EMBL/GenBank/DDBJ whole genome shotgun (WGS) entry which is preliminary data.</text>
</comment>
<dbReference type="SUPFAM" id="SSF54593">
    <property type="entry name" value="Glyoxalase/Bleomycin resistance protein/Dihydroxybiphenyl dioxygenase"/>
    <property type="match status" value="1"/>
</dbReference>
<dbReference type="InterPro" id="IPR029068">
    <property type="entry name" value="Glyas_Bleomycin-R_OHBP_Dase"/>
</dbReference>
<sequence>VLLEQGNGKSRIDGKHDDEAPGLVGWAWSGVPEGVDVGDVHTVVWKGDSPEPQAHEFKHPNGVDGVDHVVLRSGDLSQVKASFAACGVEMRRERADVYPGITQLFYRPSEEVIIEVVGPTEAKGDGQGGAASSPLAPPGPSEQPNLWGITFVASDLEGTKAFLGDNLSKLRKAKQAGRQIATLRNNNLGMNVAIALMTPHTSKANL</sequence>
<dbReference type="Proteomes" id="UP001642464">
    <property type="component" value="Unassembled WGS sequence"/>
</dbReference>
<dbReference type="EMBL" id="CAXAMM010005995">
    <property type="protein sequence ID" value="CAK9009406.1"/>
    <property type="molecule type" value="Genomic_DNA"/>
</dbReference>
<name>A0ABP0J4X7_9DINO</name>
<proteinExistence type="predicted"/>
<evidence type="ECO:0000313" key="2">
    <source>
        <dbReference type="EMBL" id="CAK9009406.1"/>
    </source>
</evidence>
<organism evidence="2 3">
    <name type="scientific">Durusdinium trenchii</name>
    <dbReference type="NCBI Taxonomy" id="1381693"/>
    <lineage>
        <taxon>Eukaryota</taxon>
        <taxon>Sar</taxon>
        <taxon>Alveolata</taxon>
        <taxon>Dinophyceae</taxon>
        <taxon>Suessiales</taxon>
        <taxon>Symbiodiniaceae</taxon>
        <taxon>Durusdinium</taxon>
    </lineage>
</organism>
<accession>A0ABP0J4X7</accession>